<dbReference type="AlphaFoldDB" id="A0A1C3KKG1"/>
<dbReference type="Pfam" id="PF05795">
    <property type="entry name" value="Plasmodium_Vir"/>
    <property type="match status" value="1"/>
</dbReference>
<protein>
    <submittedName>
        <fullName evidence="3">PIR protein</fullName>
    </submittedName>
</protein>
<name>A0A1C3KKG1_PLAOA</name>
<evidence type="ECO:0000256" key="1">
    <source>
        <dbReference type="SAM" id="MobiDB-lite"/>
    </source>
</evidence>
<evidence type="ECO:0000313" key="3">
    <source>
        <dbReference type="EMBL" id="SBT74446.1"/>
    </source>
</evidence>
<keyword evidence="2" id="KW-0812">Transmembrane</keyword>
<organism evidence="3 4">
    <name type="scientific">Plasmodium ovale</name>
    <name type="common">malaria parasite P. ovale</name>
    <dbReference type="NCBI Taxonomy" id="36330"/>
    <lineage>
        <taxon>Eukaryota</taxon>
        <taxon>Sar</taxon>
        <taxon>Alveolata</taxon>
        <taxon>Apicomplexa</taxon>
        <taxon>Aconoidasida</taxon>
        <taxon>Haemosporida</taxon>
        <taxon>Plasmodiidae</taxon>
        <taxon>Plasmodium</taxon>
        <taxon>Plasmodium (Plasmodium)</taxon>
    </lineage>
</organism>
<dbReference type="VEuPathDB" id="PlasmoDB:POWCR01_000217900"/>
<keyword evidence="2" id="KW-1133">Transmembrane helix</keyword>
<dbReference type="OrthoDB" id="383056at2759"/>
<evidence type="ECO:0000313" key="4">
    <source>
        <dbReference type="Proteomes" id="UP000243200"/>
    </source>
</evidence>
<proteinExistence type="predicted"/>
<dbReference type="EMBL" id="FLRJ01000711">
    <property type="protein sequence ID" value="SBT74446.1"/>
    <property type="molecule type" value="Genomic_DNA"/>
</dbReference>
<dbReference type="InterPro" id="IPR008780">
    <property type="entry name" value="Plasmodium_Vir"/>
</dbReference>
<keyword evidence="2" id="KW-0472">Membrane</keyword>
<dbReference type="Proteomes" id="UP000243200">
    <property type="component" value="Unassembled WGS sequence"/>
</dbReference>
<gene>
    <name evidence="3" type="primary">PowCR01_000217900</name>
    <name evidence="3" type="ORF">POWCR01_000217900</name>
</gene>
<dbReference type="VEuPathDB" id="PlasmoDB:PocGH01_00236000"/>
<feature type="transmembrane region" description="Helical" evidence="2">
    <location>
        <begin position="258"/>
        <end position="276"/>
    </location>
</feature>
<accession>A0A1C3KKG1</accession>
<feature type="region of interest" description="Disordered" evidence="1">
    <location>
        <begin position="226"/>
        <end position="248"/>
    </location>
</feature>
<sequence>MMVSDSEELNDFLTYTNIFSKYIKDYVNATITTEQADTSYCSSVSNKLSCGSEFFETCQQIANFVKNSTDASNTDKIDEQCIYLNYKVNDEMYRIKDISENTTGFYYYFIEEYESHFDFLKKCKIYIKHIDEKTFGNLKKIHELYHNLNIFITNGKSADNCKDLHNAAQLYEDHMGSCRKSNKNNFCRALHNFHHRCFSYINDVTSNCPDVAKTSLFTLGEKVYSEDSDTDGASFNEEEEEEDDDDMDGLVSGSPHNLLIAFAIMLAISFTLYILYRFSPFGSWLRPHIRKGKRNLNMLYQKALNLFNKNRHEELNSPNSIFNMQYYSSQND</sequence>
<evidence type="ECO:0000256" key="2">
    <source>
        <dbReference type="SAM" id="Phobius"/>
    </source>
</evidence>
<reference evidence="3 4" key="1">
    <citation type="submission" date="2016-06" db="EMBL/GenBank/DDBJ databases">
        <authorList>
            <consortium name="Pathogen Informatics"/>
        </authorList>
    </citation>
    <scope>NUCLEOTIDE SEQUENCE [LARGE SCALE GENOMIC DNA]</scope>
</reference>